<accession>A0ABR6PFA2</accession>
<keyword evidence="2" id="KW-1185">Reference proteome</keyword>
<organism evidence="1 2">
    <name type="scientific">Mucilaginibacter lappiensis</name>
    <dbReference type="NCBI Taxonomy" id="354630"/>
    <lineage>
        <taxon>Bacteria</taxon>
        <taxon>Pseudomonadati</taxon>
        <taxon>Bacteroidota</taxon>
        <taxon>Sphingobacteriia</taxon>
        <taxon>Sphingobacteriales</taxon>
        <taxon>Sphingobacteriaceae</taxon>
        <taxon>Mucilaginibacter</taxon>
    </lineage>
</organism>
<gene>
    <name evidence="1" type="ORF">HDF23_001167</name>
</gene>
<comment type="caution">
    <text evidence="1">The sequence shown here is derived from an EMBL/GenBank/DDBJ whole genome shotgun (WGS) entry which is preliminary data.</text>
</comment>
<name>A0ABR6PFA2_9SPHI</name>
<evidence type="ECO:0000313" key="2">
    <source>
        <dbReference type="Proteomes" id="UP000541583"/>
    </source>
</evidence>
<protein>
    <submittedName>
        <fullName evidence="1">Uncharacterized protein</fullName>
    </submittedName>
</protein>
<dbReference type="Proteomes" id="UP000541583">
    <property type="component" value="Unassembled WGS sequence"/>
</dbReference>
<dbReference type="EMBL" id="JACHCB010000002">
    <property type="protein sequence ID" value="MBB6108432.1"/>
    <property type="molecule type" value="Genomic_DNA"/>
</dbReference>
<proteinExistence type="predicted"/>
<sequence>MPNNRFLSLFISLTKQPCLQFSSKQGWALDVLKDTKNVWGLRPVNNYCFFNL</sequence>
<reference evidence="1 2" key="1">
    <citation type="submission" date="2020-08" db="EMBL/GenBank/DDBJ databases">
        <title>Genomic Encyclopedia of Type Strains, Phase IV (KMG-V): Genome sequencing to study the core and pangenomes of soil and plant-associated prokaryotes.</title>
        <authorList>
            <person name="Whitman W."/>
        </authorList>
    </citation>
    <scope>NUCLEOTIDE SEQUENCE [LARGE SCALE GENOMIC DNA]</scope>
    <source>
        <strain evidence="1 2">ANJLi2</strain>
    </source>
</reference>
<evidence type="ECO:0000313" key="1">
    <source>
        <dbReference type="EMBL" id="MBB6108432.1"/>
    </source>
</evidence>